<dbReference type="SUPFAM" id="SSF47240">
    <property type="entry name" value="Ferritin-like"/>
    <property type="match status" value="1"/>
</dbReference>
<proteinExistence type="predicted"/>
<sequence>MANLTQKETFLLEDQKSHEELCIKKYTNYANQTKDPELKQLCLNIAQQEQQHLNSINELLKGQIPNVSGQQNNQQQNSQMQSNTGTGLDTKNDADLCTDLLATEKYVSSTYDTAIFEFCDPNMRNVLNHIQKEEQQHGESLFKYMESKGMYNPQ</sequence>
<dbReference type="Pfam" id="PF07875">
    <property type="entry name" value="Coat_F"/>
    <property type="match status" value="1"/>
</dbReference>
<evidence type="ECO:0000256" key="1">
    <source>
        <dbReference type="SAM" id="MobiDB-lite"/>
    </source>
</evidence>
<dbReference type="AlphaFoldDB" id="A0AAE4JSU9"/>
<gene>
    <name evidence="2" type="ORF">P9J83_09340</name>
</gene>
<keyword evidence="2" id="KW-0167">Capsid protein</keyword>
<feature type="region of interest" description="Disordered" evidence="1">
    <location>
        <begin position="66"/>
        <end position="89"/>
    </location>
</feature>
<dbReference type="RefSeq" id="WP_053468915.1">
    <property type="nucleotide sequence ID" value="NZ_JARUIS010000012.1"/>
</dbReference>
<organism evidence="2 3">
    <name type="scientific">Clostridium sporogenes</name>
    <dbReference type="NCBI Taxonomy" id="1509"/>
    <lineage>
        <taxon>Bacteria</taxon>
        <taxon>Bacillati</taxon>
        <taxon>Bacillota</taxon>
        <taxon>Clostridia</taxon>
        <taxon>Eubacteriales</taxon>
        <taxon>Clostridiaceae</taxon>
        <taxon>Clostridium</taxon>
    </lineage>
</organism>
<dbReference type="EMBL" id="JARUIS010000012">
    <property type="protein sequence ID" value="MDS1003696.1"/>
    <property type="molecule type" value="Genomic_DNA"/>
</dbReference>
<reference evidence="2" key="1">
    <citation type="submission" date="2023-04" db="EMBL/GenBank/DDBJ databases">
        <title>Assessment of the microbiological origin of a defect in Grana Padano cheese.</title>
        <authorList>
            <person name="Zago M."/>
            <person name="Rossetti L."/>
            <person name="Bonvini B."/>
            <person name="Carminati D."/>
            <person name="Giraffa G."/>
        </authorList>
    </citation>
    <scope>NUCLEOTIDE SEQUENCE</scope>
    <source>
        <strain evidence="2">4990</strain>
    </source>
</reference>
<dbReference type="InterPro" id="IPR012851">
    <property type="entry name" value="Spore_coat_CotF-like"/>
</dbReference>
<accession>A0AAE4JSU9</accession>
<evidence type="ECO:0000313" key="2">
    <source>
        <dbReference type="EMBL" id="MDS1003696.1"/>
    </source>
</evidence>
<evidence type="ECO:0000313" key="3">
    <source>
        <dbReference type="Proteomes" id="UP001182303"/>
    </source>
</evidence>
<feature type="compositionally biased region" description="Low complexity" evidence="1">
    <location>
        <begin position="70"/>
        <end position="83"/>
    </location>
</feature>
<dbReference type="Gene3D" id="1.20.1260.10">
    <property type="match status" value="1"/>
</dbReference>
<dbReference type="Proteomes" id="UP001182303">
    <property type="component" value="Unassembled WGS sequence"/>
</dbReference>
<protein>
    <submittedName>
        <fullName evidence="2">Spore coat protein</fullName>
    </submittedName>
</protein>
<dbReference type="InterPro" id="IPR009078">
    <property type="entry name" value="Ferritin-like_SF"/>
</dbReference>
<dbReference type="CDD" id="cd00657">
    <property type="entry name" value="Ferritin_like"/>
    <property type="match status" value="1"/>
</dbReference>
<name>A0AAE4JSU9_CLOSG</name>
<comment type="caution">
    <text evidence="2">The sequence shown here is derived from an EMBL/GenBank/DDBJ whole genome shotgun (WGS) entry which is preliminary data.</text>
</comment>
<dbReference type="InterPro" id="IPR012347">
    <property type="entry name" value="Ferritin-like"/>
</dbReference>
<keyword evidence="2" id="KW-0946">Virion</keyword>